<feature type="region of interest" description="Disordered" evidence="1">
    <location>
        <begin position="25"/>
        <end position="47"/>
    </location>
</feature>
<accession>A0AAX6EGA8</accession>
<reference evidence="2" key="2">
    <citation type="submission" date="2023-04" db="EMBL/GenBank/DDBJ databases">
        <authorList>
            <person name="Bruccoleri R.E."/>
            <person name="Oakeley E.J."/>
            <person name="Faust A.-M."/>
            <person name="Dessus-Babus S."/>
            <person name="Altorfer M."/>
            <person name="Burckhardt D."/>
            <person name="Oertli M."/>
            <person name="Naumann U."/>
            <person name="Petersen F."/>
            <person name="Wong J."/>
        </authorList>
    </citation>
    <scope>NUCLEOTIDE SEQUENCE</scope>
    <source>
        <strain evidence="2">GSM-AAB239-AS_SAM_17_03QT</strain>
        <tissue evidence="2">Leaf</tissue>
    </source>
</reference>
<gene>
    <name evidence="2" type="ORF">M6B38_107250</name>
</gene>
<reference evidence="2" key="1">
    <citation type="journal article" date="2023" name="GigaByte">
        <title>Genome assembly of the bearded iris, Iris pallida Lam.</title>
        <authorList>
            <person name="Bruccoleri R.E."/>
            <person name="Oakeley E.J."/>
            <person name="Faust A.M.E."/>
            <person name="Altorfer M."/>
            <person name="Dessus-Babus S."/>
            <person name="Burckhardt D."/>
            <person name="Oertli M."/>
            <person name="Naumann U."/>
            <person name="Petersen F."/>
            <person name="Wong J."/>
        </authorList>
    </citation>
    <scope>NUCLEOTIDE SEQUENCE</scope>
    <source>
        <strain evidence="2">GSM-AAB239-AS_SAM_17_03QT</strain>
    </source>
</reference>
<proteinExistence type="predicted"/>
<evidence type="ECO:0000256" key="1">
    <source>
        <dbReference type="SAM" id="MobiDB-lite"/>
    </source>
</evidence>
<feature type="compositionally biased region" description="Basic and acidic residues" evidence="1">
    <location>
        <begin position="29"/>
        <end position="47"/>
    </location>
</feature>
<protein>
    <submittedName>
        <fullName evidence="2">Leucine-rich repeat extensin-like protein 3</fullName>
    </submittedName>
</protein>
<sequence>MEKHWKQTNVPESELYLLSFNDSPNSLSREGKLREKEERNRRKGLGEREIKRERERLRGGLTVGFTGLVGGR</sequence>
<dbReference type="Proteomes" id="UP001140949">
    <property type="component" value="Unassembled WGS sequence"/>
</dbReference>
<keyword evidence="3" id="KW-1185">Reference proteome</keyword>
<evidence type="ECO:0000313" key="2">
    <source>
        <dbReference type="EMBL" id="KAJ6803030.1"/>
    </source>
</evidence>
<evidence type="ECO:0000313" key="3">
    <source>
        <dbReference type="Proteomes" id="UP001140949"/>
    </source>
</evidence>
<comment type="caution">
    <text evidence="2">The sequence shown here is derived from an EMBL/GenBank/DDBJ whole genome shotgun (WGS) entry which is preliminary data.</text>
</comment>
<dbReference type="AlphaFoldDB" id="A0AAX6EGA8"/>
<organism evidence="2 3">
    <name type="scientific">Iris pallida</name>
    <name type="common">Sweet iris</name>
    <dbReference type="NCBI Taxonomy" id="29817"/>
    <lineage>
        <taxon>Eukaryota</taxon>
        <taxon>Viridiplantae</taxon>
        <taxon>Streptophyta</taxon>
        <taxon>Embryophyta</taxon>
        <taxon>Tracheophyta</taxon>
        <taxon>Spermatophyta</taxon>
        <taxon>Magnoliopsida</taxon>
        <taxon>Liliopsida</taxon>
        <taxon>Asparagales</taxon>
        <taxon>Iridaceae</taxon>
        <taxon>Iridoideae</taxon>
        <taxon>Irideae</taxon>
        <taxon>Iris</taxon>
    </lineage>
</organism>
<dbReference type="EMBL" id="JANAVB010036619">
    <property type="protein sequence ID" value="KAJ6803030.1"/>
    <property type="molecule type" value="Genomic_DNA"/>
</dbReference>
<name>A0AAX6EGA8_IRIPA</name>